<evidence type="ECO:0000313" key="1">
    <source>
        <dbReference type="EMBL" id="PQQ20698.1"/>
    </source>
</evidence>
<name>A0A314ZTV8_PRUYE</name>
<gene>
    <name evidence="1" type="ORF">Pyn_14616</name>
</gene>
<accession>A0A314ZTV8</accession>
<sequence length="61" mass="6760">MDEANSVLMMMEEGFASNQPSPMTESAPTVVTFEAQNVCFDGNCELKCMLETGQLLIKRKL</sequence>
<protein>
    <submittedName>
        <fullName evidence="1">Uncharacterized protein</fullName>
    </submittedName>
</protein>
<dbReference type="AlphaFoldDB" id="A0A314ZTV8"/>
<organism evidence="1 2">
    <name type="scientific">Prunus yedoensis var. nudiflora</name>
    <dbReference type="NCBI Taxonomy" id="2094558"/>
    <lineage>
        <taxon>Eukaryota</taxon>
        <taxon>Viridiplantae</taxon>
        <taxon>Streptophyta</taxon>
        <taxon>Embryophyta</taxon>
        <taxon>Tracheophyta</taxon>
        <taxon>Spermatophyta</taxon>
        <taxon>Magnoliopsida</taxon>
        <taxon>eudicotyledons</taxon>
        <taxon>Gunneridae</taxon>
        <taxon>Pentapetalae</taxon>
        <taxon>rosids</taxon>
        <taxon>fabids</taxon>
        <taxon>Rosales</taxon>
        <taxon>Rosaceae</taxon>
        <taxon>Amygdaloideae</taxon>
        <taxon>Amygdaleae</taxon>
        <taxon>Prunus</taxon>
    </lineage>
</organism>
<proteinExistence type="predicted"/>
<keyword evidence="2" id="KW-1185">Reference proteome</keyword>
<reference evidence="1 2" key="1">
    <citation type="submission" date="2018-02" db="EMBL/GenBank/DDBJ databases">
        <title>Draft genome of wild Prunus yedoensis var. nudiflora.</title>
        <authorList>
            <person name="Baek S."/>
            <person name="Kim J.-H."/>
            <person name="Choi K."/>
            <person name="Kim G.-B."/>
            <person name="Cho A."/>
            <person name="Jang H."/>
            <person name="Shin C.-H."/>
            <person name="Yu H.-J."/>
            <person name="Mun J.-H."/>
        </authorList>
    </citation>
    <scope>NUCLEOTIDE SEQUENCE [LARGE SCALE GENOMIC DNA]</scope>
    <source>
        <strain evidence="2">cv. Jeju island</strain>
        <tissue evidence="1">Leaf</tissue>
    </source>
</reference>
<dbReference type="Proteomes" id="UP000250321">
    <property type="component" value="Unassembled WGS sequence"/>
</dbReference>
<comment type="caution">
    <text evidence="1">The sequence shown here is derived from an EMBL/GenBank/DDBJ whole genome shotgun (WGS) entry which is preliminary data.</text>
</comment>
<dbReference type="EMBL" id="PJQY01000028">
    <property type="protein sequence ID" value="PQQ20698.1"/>
    <property type="molecule type" value="Genomic_DNA"/>
</dbReference>
<evidence type="ECO:0000313" key="2">
    <source>
        <dbReference type="Proteomes" id="UP000250321"/>
    </source>
</evidence>